<keyword evidence="3" id="KW-0479">Metal-binding</keyword>
<dbReference type="EMBL" id="JBIAPI010000001">
    <property type="protein sequence ID" value="MFF3221542.1"/>
    <property type="molecule type" value="Genomic_DNA"/>
</dbReference>
<evidence type="ECO:0000313" key="6">
    <source>
        <dbReference type="Proteomes" id="UP001601948"/>
    </source>
</evidence>
<organism evidence="5 6">
    <name type="scientific">Nocardia suismassiliense</name>
    <dbReference type="NCBI Taxonomy" id="2077092"/>
    <lineage>
        <taxon>Bacteria</taxon>
        <taxon>Bacillati</taxon>
        <taxon>Actinomycetota</taxon>
        <taxon>Actinomycetes</taxon>
        <taxon>Mycobacteriales</taxon>
        <taxon>Nocardiaceae</taxon>
        <taxon>Nocardia</taxon>
    </lineage>
</organism>
<keyword evidence="2" id="KW-0045">Antibiotic biosynthesis</keyword>
<dbReference type="GO" id="GO:0051213">
    <property type="term" value="F:dioxygenase activity"/>
    <property type="evidence" value="ECO:0007669"/>
    <property type="project" value="UniProtKB-KW"/>
</dbReference>
<reference evidence="5 6" key="1">
    <citation type="submission" date="2024-10" db="EMBL/GenBank/DDBJ databases">
        <title>The Natural Products Discovery Center: Release of the First 8490 Sequenced Strains for Exploring Actinobacteria Biosynthetic Diversity.</title>
        <authorList>
            <person name="Kalkreuter E."/>
            <person name="Kautsar S.A."/>
            <person name="Yang D."/>
            <person name="Bader C.D."/>
            <person name="Teijaro C.N."/>
            <person name="Fluegel L."/>
            <person name="Davis C.M."/>
            <person name="Simpson J.R."/>
            <person name="Lauterbach L."/>
            <person name="Steele A.D."/>
            <person name="Gui C."/>
            <person name="Meng S."/>
            <person name="Li G."/>
            <person name="Viehrig K."/>
            <person name="Ye F."/>
            <person name="Su P."/>
            <person name="Kiefer A.F."/>
            <person name="Nichols A."/>
            <person name="Cepeda A.J."/>
            <person name="Yan W."/>
            <person name="Fan B."/>
            <person name="Jiang Y."/>
            <person name="Adhikari A."/>
            <person name="Zheng C.-J."/>
            <person name="Schuster L."/>
            <person name="Cowan T.M."/>
            <person name="Smanski M.J."/>
            <person name="Chevrette M.G."/>
            <person name="De Carvalho L.P.S."/>
            <person name="Shen B."/>
        </authorList>
    </citation>
    <scope>NUCLEOTIDE SEQUENCE [LARGE SCALE GENOMIC DNA]</scope>
    <source>
        <strain evidence="5 6">NPDC003040</strain>
    </source>
</reference>
<evidence type="ECO:0000313" key="5">
    <source>
        <dbReference type="EMBL" id="MFF3221542.1"/>
    </source>
</evidence>
<keyword evidence="3" id="KW-0560">Oxidoreductase</keyword>
<dbReference type="InterPro" id="IPR050231">
    <property type="entry name" value="Iron_ascorbate_oxido_reductase"/>
</dbReference>
<keyword evidence="5" id="KW-0223">Dioxygenase</keyword>
<evidence type="ECO:0000256" key="2">
    <source>
        <dbReference type="ARBA" id="ARBA00023194"/>
    </source>
</evidence>
<dbReference type="Pfam" id="PF14226">
    <property type="entry name" value="DIOX_N"/>
    <property type="match status" value="1"/>
</dbReference>
<comment type="pathway">
    <text evidence="1">Antibiotic biosynthesis.</text>
</comment>
<feature type="domain" description="Fe2OG dioxygenase" evidence="4">
    <location>
        <begin position="254"/>
        <end position="360"/>
    </location>
</feature>
<dbReference type="Proteomes" id="UP001601948">
    <property type="component" value="Unassembled WGS sequence"/>
</dbReference>
<dbReference type="InterPro" id="IPR027443">
    <property type="entry name" value="IPNS-like_sf"/>
</dbReference>
<dbReference type="SUPFAM" id="SSF51197">
    <property type="entry name" value="Clavaminate synthase-like"/>
    <property type="match status" value="1"/>
</dbReference>
<dbReference type="PRINTS" id="PR00682">
    <property type="entry name" value="IPNSYNTHASE"/>
</dbReference>
<evidence type="ECO:0000256" key="3">
    <source>
        <dbReference type="RuleBase" id="RU003682"/>
    </source>
</evidence>
<protein>
    <submittedName>
        <fullName evidence="5">Isopenicillin N synthase family dioxygenase</fullName>
    </submittedName>
</protein>
<dbReference type="PROSITE" id="PS51471">
    <property type="entry name" value="FE2OG_OXY"/>
    <property type="match status" value="1"/>
</dbReference>
<comment type="similarity">
    <text evidence="3">Belongs to the iron/ascorbate-dependent oxidoreductase family.</text>
</comment>
<dbReference type="InterPro" id="IPR026992">
    <property type="entry name" value="DIOX_N"/>
</dbReference>
<proteinExistence type="inferred from homology"/>
<evidence type="ECO:0000259" key="4">
    <source>
        <dbReference type="PROSITE" id="PS51471"/>
    </source>
</evidence>
<dbReference type="Gene3D" id="2.60.120.330">
    <property type="entry name" value="B-lactam Antibiotic, Isopenicillin N Synthase, Chain"/>
    <property type="match status" value="1"/>
</dbReference>
<dbReference type="Pfam" id="PF03171">
    <property type="entry name" value="2OG-FeII_Oxy"/>
    <property type="match status" value="1"/>
</dbReference>
<name>A0ABW6QKN5_9NOCA</name>
<accession>A0ABW6QKN5</accession>
<dbReference type="InterPro" id="IPR005123">
    <property type="entry name" value="Oxoglu/Fe-dep_dioxygenase_dom"/>
</dbReference>
<keyword evidence="3" id="KW-0408">Iron</keyword>
<sequence length="408" mass="45241">MPVAACMICASKRFEVALPRTHLPGARRKFAPAFASRYSAQSICGYSTRHGLNCLWRNTTRSIRERCPMVEQQTVTVVEGFVPVIDLSSRDNAAGRTTIAEAINRACASSGFFTIVGHGVPAELIERMCATNREFFTLPDTVKELVAHRPGVSGFRRLGGSTAHSLDLKTPPDLCEVFSAHVTGDLPDVERNRLGDYWASWKLANVWPTVPADFESTWHEYIAAMTELAGDLMCLFALALDLEEHFFDRIFDNHVSSVAVNYYFPQHYSPLPGQLRRGEHTDWGSLTILYQDTDIGGLQVRHGTGEWQDVPTIPGGFIVNIGDLMALWTAGRWVSTMHRVINPELGNTSSRLSIPFFYLPNHDAAINPIGSFAGGDHDTFGITTAGQWISRKMQKTFAEDPADYQSAD</sequence>
<dbReference type="PANTHER" id="PTHR47990">
    <property type="entry name" value="2-OXOGLUTARATE (2OG) AND FE(II)-DEPENDENT OXYGENASE SUPERFAMILY PROTEIN-RELATED"/>
    <property type="match status" value="1"/>
</dbReference>
<evidence type="ECO:0000256" key="1">
    <source>
        <dbReference type="ARBA" id="ARBA00004792"/>
    </source>
</evidence>
<dbReference type="RefSeq" id="WP_387712666.1">
    <property type="nucleotide sequence ID" value="NZ_JBIAPI010000001.1"/>
</dbReference>
<comment type="caution">
    <text evidence="5">The sequence shown here is derived from an EMBL/GenBank/DDBJ whole genome shotgun (WGS) entry which is preliminary data.</text>
</comment>
<dbReference type="InterPro" id="IPR044861">
    <property type="entry name" value="IPNS-like_FE2OG_OXY"/>
</dbReference>
<keyword evidence="6" id="KW-1185">Reference proteome</keyword>
<gene>
    <name evidence="5" type="ORF">ACFYV7_01995</name>
</gene>